<sequence length="565" mass="63952">MELLEFYQKVNQKIEAGEIADLSTFNPPKPAYFNWVEDIFYPLNVQHYGDTNALIWKYKETQKEFTFQTIYDRSNQLLNLLRNYGVKSGEVVYTMLPLIPENWFALLAGIKGGFINMPTATNLVDKDLLYRFETLLPNVMIAHHDYAAVIDNAETLLGKKIKLKIIVGGKKEGWLSFDEILKEALVCEAAKTKSDDPLVYFFTSGTTGLPKIVVHTHFTYPVGHLSTLTWLGCQRGDVHYNISSPGWAKFVWSSLFAPWNAGATILANQVDRFDPKEQLQTMETLKVSTFCGSPTVYRMFIQENISEFNLSLRSCCAAGEPLNPDVISKWENGTGVLIRDGYGQTETTALVGNILGQKLKPGSMGKSTFLYDIGIFDESGTEVPALEEGIICVKMTGKKNNGIFLEYLDDQEKTLNSFKHNLYYTGDKAYKDEDGYIWFIGRDDDVIKASAYRIGPFEVESVLIEHDYILESAVVASPHPLRGYSVKAFVMLKEGVSPSEEVAKEIFSFCEERLAKYKVPRIIEFPALLPKTISGKIRRVELRANEATAKLNEAFIDQEYFYKKY</sequence>
<dbReference type="Gene3D" id="3.30.300.30">
    <property type="match status" value="1"/>
</dbReference>
<dbReference type="GO" id="GO:0015645">
    <property type="term" value="F:fatty acid ligase activity"/>
    <property type="evidence" value="ECO:0007669"/>
    <property type="project" value="TreeGrafter"/>
</dbReference>
<dbReference type="InterPro" id="IPR051087">
    <property type="entry name" value="Mitochondrial_ACSM"/>
</dbReference>
<evidence type="ECO:0000259" key="6">
    <source>
        <dbReference type="Pfam" id="PF13193"/>
    </source>
</evidence>
<dbReference type="PROSITE" id="PS00455">
    <property type="entry name" value="AMP_BINDING"/>
    <property type="match status" value="1"/>
</dbReference>
<dbReference type="InterPro" id="IPR020845">
    <property type="entry name" value="AMP-binding_CS"/>
</dbReference>
<dbReference type="EMBL" id="QKSB01000002">
    <property type="protein sequence ID" value="PZE18245.1"/>
    <property type="molecule type" value="Genomic_DNA"/>
</dbReference>
<evidence type="ECO:0000256" key="3">
    <source>
        <dbReference type="ARBA" id="ARBA00022741"/>
    </source>
</evidence>
<protein>
    <submittedName>
        <fullName evidence="7">Branched-chain amino acid aminotransferase</fullName>
    </submittedName>
</protein>
<gene>
    <name evidence="7" type="ORF">DNU06_05435</name>
</gene>
<proteinExistence type="inferred from homology"/>
<dbReference type="GO" id="GO:0008483">
    <property type="term" value="F:transaminase activity"/>
    <property type="evidence" value="ECO:0007669"/>
    <property type="project" value="UniProtKB-KW"/>
</dbReference>
<dbReference type="Proteomes" id="UP000249248">
    <property type="component" value="Unassembled WGS sequence"/>
</dbReference>
<dbReference type="InterPro" id="IPR000873">
    <property type="entry name" value="AMP-dep_synth/lig_dom"/>
</dbReference>
<dbReference type="Gene3D" id="3.40.50.12780">
    <property type="entry name" value="N-terminal domain of ligase-like"/>
    <property type="match status" value="1"/>
</dbReference>
<keyword evidence="2" id="KW-0436">Ligase</keyword>
<dbReference type="GO" id="GO:0006637">
    <property type="term" value="P:acyl-CoA metabolic process"/>
    <property type="evidence" value="ECO:0007669"/>
    <property type="project" value="TreeGrafter"/>
</dbReference>
<organism evidence="7 8">
    <name type="scientific">Putridiphycobacter roseus</name>
    <dbReference type="NCBI Taxonomy" id="2219161"/>
    <lineage>
        <taxon>Bacteria</taxon>
        <taxon>Pseudomonadati</taxon>
        <taxon>Bacteroidota</taxon>
        <taxon>Flavobacteriia</taxon>
        <taxon>Flavobacteriales</taxon>
        <taxon>Crocinitomicaceae</taxon>
        <taxon>Putridiphycobacter</taxon>
    </lineage>
</organism>
<dbReference type="InterPro" id="IPR025110">
    <property type="entry name" value="AMP-bd_C"/>
</dbReference>
<dbReference type="PANTHER" id="PTHR43605:SF10">
    <property type="entry name" value="ACYL-COA SYNTHETASE MEDIUM CHAIN FAMILY MEMBER 3"/>
    <property type="match status" value="1"/>
</dbReference>
<evidence type="ECO:0000256" key="1">
    <source>
        <dbReference type="ARBA" id="ARBA00006432"/>
    </source>
</evidence>
<dbReference type="GO" id="GO:0016405">
    <property type="term" value="F:CoA-ligase activity"/>
    <property type="evidence" value="ECO:0007669"/>
    <property type="project" value="UniProtKB-ARBA"/>
</dbReference>
<keyword evidence="4" id="KW-0067">ATP-binding</keyword>
<keyword evidence="7" id="KW-0808">Transferase</keyword>
<evidence type="ECO:0000313" key="8">
    <source>
        <dbReference type="Proteomes" id="UP000249248"/>
    </source>
</evidence>
<keyword evidence="8" id="KW-1185">Reference proteome</keyword>
<evidence type="ECO:0000256" key="4">
    <source>
        <dbReference type="ARBA" id="ARBA00022840"/>
    </source>
</evidence>
<dbReference type="RefSeq" id="WP_111062212.1">
    <property type="nucleotide sequence ID" value="NZ_JBHUCU010000002.1"/>
</dbReference>
<evidence type="ECO:0000259" key="5">
    <source>
        <dbReference type="Pfam" id="PF00501"/>
    </source>
</evidence>
<dbReference type="PANTHER" id="PTHR43605">
    <property type="entry name" value="ACYL-COENZYME A SYNTHETASE"/>
    <property type="match status" value="1"/>
</dbReference>
<dbReference type="SUPFAM" id="SSF56801">
    <property type="entry name" value="Acetyl-CoA synthetase-like"/>
    <property type="match status" value="1"/>
</dbReference>
<dbReference type="GO" id="GO:0005524">
    <property type="term" value="F:ATP binding"/>
    <property type="evidence" value="ECO:0007669"/>
    <property type="project" value="UniProtKB-KW"/>
</dbReference>
<evidence type="ECO:0000313" key="7">
    <source>
        <dbReference type="EMBL" id="PZE18245.1"/>
    </source>
</evidence>
<comment type="similarity">
    <text evidence="1">Belongs to the ATP-dependent AMP-binding enzyme family.</text>
</comment>
<dbReference type="OrthoDB" id="9765680at2"/>
<comment type="caution">
    <text evidence="7">The sequence shown here is derived from an EMBL/GenBank/DDBJ whole genome shotgun (WGS) entry which is preliminary data.</text>
</comment>
<reference evidence="7 8" key="1">
    <citation type="submission" date="2018-06" db="EMBL/GenBank/DDBJ databases">
        <title>The draft genome sequence of Crocinitomix sp. SM1701.</title>
        <authorList>
            <person name="Zhang X."/>
        </authorList>
    </citation>
    <scope>NUCLEOTIDE SEQUENCE [LARGE SCALE GENOMIC DNA]</scope>
    <source>
        <strain evidence="7 8">SM1701</strain>
    </source>
</reference>
<dbReference type="Pfam" id="PF13193">
    <property type="entry name" value="AMP-binding_C"/>
    <property type="match status" value="1"/>
</dbReference>
<keyword evidence="3" id="KW-0547">Nucleotide-binding</keyword>
<accession>A0A2W1NFI9</accession>
<dbReference type="GO" id="GO:0004321">
    <property type="term" value="F:fatty-acyl-CoA synthase activity"/>
    <property type="evidence" value="ECO:0007669"/>
    <property type="project" value="TreeGrafter"/>
</dbReference>
<dbReference type="GO" id="GO:0006633">
    <property type="term" value="P:fatty acid biosynthetic process"/>
    <property type="evidence" value="ECO:0007669"/>
    <property type="project" value="TreeGrafter"/>
</dbReference>
<feature type="domain" description="AMP-dependent synthetase/ligase" evidence="5">
    <location>
        <begin position="45"/>
        <end position="395"/>
    </location>
</feature>
<keyword evidence="7" id="KW-0032">Aminotransferase</keyword>
<name>A0A2W1NFI9_9FLAO</name>
<feature type="domain" description="AMP-binding enzyme C-terminal" evidence="6">
    <location>
        <begin position="458"/>
        <end position="536"/>
    </location>
</feature>
<evidence type="ECO:0000256" key="2">
    <source>
        <dbReference type="ARBA" id="ARBA00022598"/>
    </source>
</evidence>
<dbReference type="InterPro" id="IPR042099">
    <property type="entry name" value="ANL_N_sf"/>
</dbReference>
<dbReference type="InterPro" id="IPR045851">
    <property type="entry name" value="AMP-bd_C_sf"/>
</dbReference>
<dbReference type="Pfam" id="PF00501">
    <property type="entry name" value="AMP-binding"/>
    <property type="match status" value="1"/>
</dbReference>
<dbReference type="AlphaFoldDB" id="A0A2W1NFI9"/>